<evidence type="ECO:0000256" key="5">
    <source>
        <dbReference type="ARBA" id="ARBA00015611"/>
    </source>
</evidence>
<dbReference type="GO" id="GO:0006508">
    <property type="term" value="P:proteolysis"/>
    <property type="evidence" value="ECO:0007669"/>
    <property type="project" value="UniProtKB-KW"/>
</dbReference>
<dbReference type="Pfam" id="PF17900">
    <property type="entry name" value="Peptidase_M1_N"/>
    <property type="match status" value="1"/>
</dbReference>
<evidence type="ECO:0000256" key="12">
    <source>
        <dbReference type="ARBA" id="ARBA00029811"/>
    </source>
</evidence>
<dbReference type="Gene3D" id="2.60.40.1730">
    <property type="entry name" value="tricorn interacting facor f3 domain"/>
    <property type="match status" value="1"/>
</dbReference>
<dbReference type="GO" id="GO:0008270">
    <property type="term" value="F:zinc ion binding"/>
    <property type="evidence" value="ECO:0007669"/>
    <property type="project" value="InterPro"/>
</dbReference>
<evidence type="ECO:0000313" key="22">
    <source>
        <dbReference type="Proteomes" id="UP001242995"/>
    </source>
</evidence>
<keyword evidence="19" id="KW-0031">Aminopeptidase</keyword>
<feature type="active site" description="Proton donor" evidence="14">
    <location>
        <position position="395"/>
    </location>
</feature>
<evidence type="ECO:0000256" key="3">
    <source>
        <dbReference type="ARBA" id="ARBA00010136"/>
    </source>
</evidence>
<name>A0AAW8DI99_9MICC</name>
<evidence type="ECO:0000256" key="9">
    <source>
        <dbReference type="ARBA" id="ARBA00022801"/>
    </source>
</evidence>
<evidence type="ECO:0000256" key="4">
    <source>
        <dbReference type="ARBA" id="ARBA00012564"/>
    </source>
</evidence>
<dbReference type="Gene3D" id="1.10.390.10">
    <property type="entry name" value="Neutral Protease Domain 2"/>
    <property type="match status" value="1"/>
</dbReference>
<dbReference type="InterPro" id="IPR034015">
    <property type="entry name" value="M1_LTA4H"/>
</dbReference>
<comment type="cofactor">
    <cofactor evidence="15">
        <name>Zn(2+)</name>
        <dbReference type="ChEBI" id="CHEBI:29105"/>
    </cofactor>
    <text evidence="15">Binds 1 zinc ion per subunit.</text>
</comment>
<comment type="catalytic activity">
    <reaction evidence="1">
        <text>Release of an N-terminal amino acid, Xaa-|-Yaa- from a peptide, amide or arylamide. Xaa is preferably Ala, but may be most amino acids including Pro (slow action). When a terminal hydrophobic residue is followed by a prolyl residue, the two may be released as an intact Xaa-Pro dipeptide.</text>
        <dbReference type="EC" id="3.4.11.2"/>
    </reaction>
</comment>
<keyword evidence="10 15" id="KW-0862">Zinc</keyword>
<reference evidence="19 21" key="1">
    <citation type="submission" date="2023-07" db="EMBL/GenBank/DDBJ databases">
        <title>Sorghum-associated microbial communities from plants grown in Nebraska, USA.</title>
        <authorList>
            <person name="Schachtman D."/>
        </authorList>
    </citation>
    <scope>NUCLEOTIDE SEQUENCE</scope>
    <source>
        <strain evidence="19">DS1006</strain>
        <strain evidence="20 21">DS1016</strain>
    </source>
</reference>
<evidence type="ECO:0000256" key="15">
    <source>
        <dbReference type="PIRSR" id="PIRSR634015-3"/>
    </source>
</evidence>
<dbReference type="InterPro" id="IPR042097">
    <property type="entry name" value="Aminopeptidase_N-like_N_sf"/>
</dbReference>
<feature type="binding site" evidence="15">
    <location>
        <position position="319"/>
    </location>
    <ligand>
        <name>Zn(2+)</name>
        <dbReference type="ChEBI" id="CHEBI:29105"/>
        <note>catalytic</note>
    </ligand>
</feature>
<comment type="caution">
    <text evidence="19">The sequence shown here is derived from an EMBL/GenBank/DDBJ whole genome shotgun (WGS) entry which is preliminary data.</text>
</comment>
<dbReference type="InterPro" id="IPR001930">
    <property type="entry name" value="Peptidase_M1"/>
</dbReference>
<dbReference type="PRINTS" id="PR00756">
    <property type="entry name" value="ALADIPTASE"/>
</dbReference>
<evidence type="ECO:0000313" key="20">
    <source>
        <dbReference type="EMBL" id="MDQ0180691.1"/>
    </source>
</evidence>
<feature type="domain" description="Peptidase M1 membrane alanine aminopeptidase" evidence="17">
    <location>
        <begin position="299"/>
        <end position="455"/>
    </location>
</feature>
<dbReference type="Proteomes" id="UP001242995">
    <property type="component" value="Unassembled WGS sequence"/>
</dbReference>
<dbReference type="EMBL" id="JAUSRG010000011">
    <property type="protein sequence ID" value="MDP9906454.1"/>
    <property type="molecule type" value="Genomic_DNA"/>
</dbReference>
<evidence type="ECO:0000313" key="21">
    <source>
        <dbReference type="Proteomes" id="UP001230951"/>
    </source>
</evidence>
<feature type="region of interest" description="Disordered" evidence="16">
    <location>
        <begin position="1"/>
        <end position="21"/>
    </location>
</feature>
<gene>
    <name evidence="19" type="ORF">J2S90_003438</name>
    <name evidence="20" type="ORF">J2S93_002113</name>
</gene>
<keyword evidence="7" id="KW-0645">Protease</keyword>
<feature type="domain" description="Aminopeptidase N-like N-terminal" evidence="18">
    <location>
        <begin position="35"/>
        <end position="205"/>
    </location>
</feature>
<evidence type="ECO:0000256" key="16">
    <source>
        <dbReference type="SAM" id="MobiDB-lite"/>
    </source>
</evidence>
<organism evidence="19 22">
    <name type="scientific">Arthrobacter bambusae</name>
    <dbReference type="NCBI Taxonomy" id="1338426"/>
    <lineage>
        <taxon>Bacteria</taxon>
        <taxon>Bacillati</taxon>
        <taxon>Actinomycetota</taxon>
        <taxon>Actinomycetes</taxon>
        <taxon>Micrococcales</taxon>
        <taxon>Micrococcaceae</taxon>
        <taxon>Arthrobacter</taxon>
    </lineage>
</organism>
<dbReference type="GO" id="GO:0016285">
    <property type="term" value="F:alanyl aminopeptidase activity"/>
    <property type="evidence" value="ECO:0007669"/>
    <property type="project" value="UniProtKB-EC"/>
</dbReference>
<dbReference type="InterPro" id="IPR014782">
    <property type="entry name" value="Peptidase_M1_dom"/>
</dbReference>
<evidence type="ECO:0000256" key="7">
    <source>
        <dbReference type="ARBA" id="ARBA00022670"/>
    </source>
</evidence>
<evidence type="ECO:0000259" key="17">
    <source>
        <dbReference type="Pfam" id="PF01433"/>
    </source>
</evidence>
<evidence type="ECO:0000256" key="10">
    <source>
        <dbReference type="ARBA" id="ARBA00022833"/>
    </source>
</evidence>
<dbReference type="EMBL" id="JAUSTF010000003">
    <property type="protein sequence ID" value="MDQ0180691.1"/>
    <property type="molecule type" value="Genomic_DNA"/>
</dbReference>
<evidence type="ECO:0000256" key="1">
    <source>
        <dbReference type="ARBA" id="ARBA00000098"/>
    </source>
</evidence>
<keyword evidence="9" id="KW-0378">Hydrolase</keyword>
<feature type="binding site" evidence="15">
    <location>
        <position position="342"/>
    </location>
    <ligand>
        <name>Zn(2+)</name>
        <dbReference type="ChEBI" id="CHEBI:29105"/>
        <note>catalytic</note>
    </ligand>
</feature>
<keyword evidence="11" id="KW-0482">Metalloprotease</keyword>
<dbReference type="SUPFAM" id="SSF55486">
    <property type="entry name" value="Metalloproteases ('zincins'), catalytic domain"/>
    <property type="match status" value="1"/>
</dbReference>
<evidence type="ECO:0000256" key="8">
    <source>
        <dbReference type="ARBA" id="ARBA00022723"/>
    </source>
</evidence>
<evidence type="ECO:0000313" key="19">
    <source>
        <dbReference type="EMBL" id="MDP9906454.1"/>
    </source>
</evidence>
<dbReference type="InterPro" id="IPR027268">
    <property type="entry name" value="Peptidase_M4/M1_CTD_sf"/>
</dbReference>
<dbReference type="Proteomes" id="UP001230951">
    <property type="component" value="Unassembled WGS sequence"/>
</dbReference>
<dbReference type="InterPro" id="IPR045357">
    <property type="entry name" value="Aminopeptidase_N-like_N"/>
</dbReference>
<feature type="compositionally biased region" description="Low complexity" evidence="16">
    <location>
        <begin position="8"/>
        <end position="19"/>
    </location>
</feature>
<dbReference type="RefSeq" id="WP_306962892.1">
    <property type="nucleotide sequence ID" value="NZ_JAUSRG010000011.1"/>
</dbReference>
<feature type="binding site" evidence="15">
    <location>
        <position position="323"/>
    </location>
    <ligand>
        <name>Zn(2+)</name>
        <dbReference type="ChEBI" id="CHEBI:29105"/>
        <note>catalytic</note>
    </ligand>
</feature>
<dbReference type="Pfam" id="PF01433">
    <property type="entry name" value="Peptidase_M1"/>
    <property type="match status" value="1"/>
</dbReference>
<dbReference type="GO" id="GO:0008237">
    <property type="term" value="F:metallopeptidase activity"/>
    <property type="evidence" value="ECO:0007669"/>
    <property type="project" value="UniProtKB-KW"/>
</dbReference>
<sequence>MSRSEPGTTQAQETTATAADPYTLHHGSTAFQVLRYELDLDYSLGSNRLNGRAMLRCITLEDTDSVVLDLVGLRASKILVDGKKVPKFSPRGEHLVITVKDRLRAGQHFTVELRYDGNPKPRRGLWGEVGWEELEDGVLVAGQPNGAASWFPCNDHPRHKSSYLISITTDDNYRAICNGRLVSHSRKSSRETWVYEQAEPMASYLATVQIGRYRVHQLSPALDGVRAGTAHHAEALRQAPVPQFVAVSPGLLTEAREGLARQADMMRTFVECFGPYPFAEYTAVVTEDELEIPLEAQTLSIFGRNHMEQSWDAQRLIAHELSHQWFGNSLTVSSWRDIWLHEGFACYAEWIWSEEAGVMSLANRAKTAWRKLDMGAQDLVIGDPGPEHMFDDRVYKRGALALHAVRRACGDAAFFGLLRHWTEAKRHSSVSTEEFIAAANAYVPGLDAASVLEPWLYQADLPAFS</sequence>
<feature type="active site" description="Proton acceptor" evidence="14">
    <location>
        <position position="320"/>
    </location>
</feature>
<dbReference type="SUPFAM" id="SSF63737">
    <property type="entry name" value="Leukotriene A4 hydrolase N-terminal domain"/>
    <property type="match status" value="1"/>
</dbReference>
<keyword evidence="8 15" id="KW-0479">Metal-binding</keyword>
<keyword evidence="21" id="KW-1185">Reference proteome</keyword>
<keyword evidence="6" id="KW-0963">Cytoplasm</keyword>
<evidence type="ECO:0000256" key="2">
    <source>
        <dbReference type="ARBA" id="ARBA00004496"/>
    </source>
</evidence>
<evidence type="ECO:0000259" key="18">
    <source>
        <dbReference type="Pfam" id="PF17900"/>
    </source>
</evidence>
<evidence type="ECO:0000256" key="14">
    <source>
        <dbReference type="PIRSR" id="PIRSR634015-1"/>
    </source>
</evidence>
<protein>
    <recommendedName>
        <fullName evidence="5">Aminopeptidase N</fullName>
        <ecNumber evidence="4">3.4.11.2</ecNumber>
    </recommendedName>
    <alternativeName>
        <fullName evidence="12">Alanine aminopeptidase</fullName>
    </alternativeName>
    <alternativeName>
        <fullName evidence="13">Lysyl aminopeptidase</fullName>
    </alternativeName>
</protein>
<proteinExistence type="inferred from homology"/>
<dbReference type="PANTHER" id="PTHR45726">
    <property type="entry name" value="LEUKOTRIENE A-4 HYDROLASE"/>
    <property type="match status" value="1"/>
</dbReference>
<comment type="similarity">
    <text evidence="3">Belongs to the peptidase M1 family.</text>
</comment>
<dbReference type="PANTHER" id="PTHR45726:SF3">
    <property type="entry name" value="LEUKOTRIENE A-4 HYDROLASE"/>
    <property type="match status" value="1"/>
</dbReference>
<evidence type="ECO:0000256" key="13">
    <source>
        <dbReference type="ARBA" id="ARBA00031533"/>
    </source>
</evidence>
<dbReference type="EC" id="3.4.11.2" evidence="4"/>
<evidence type="ECO:0000256" key="6">
    <source>
        <dbReference type="ARBA" id="ARBA00022490"/>
    </source>
</evidence>
<comment type="subcellular location">
    <subcellularLocation>
        <location evidence="2">Cytoplasm</location>
    </subcellularLocation>
</comment>
<evidence type="ECO:0000256" key="11">
    <source>
        <dbReference type="ARBA" id="ARBA00023049"/>
    </source>
</evidence>
<accession>A0AAW8DI99</accession>
<dbReference type="AlphaFoldDB" id="A0AAW8DI99"/>
<dbReference type="GO" id="GO:0005737">
    <property type="term" value="C:cytoplasm"/>
    <property type="evidence" value="ECO:0007669"/>
    <property type="project" value="UniProtKB-SubCell"/>
</dbReference>
<dbReference type="CDD" id="cd09603">
    <property type="entry name" value="M1_APN_like"/>
    <property type="match status" value="1"/>
</dbReference>